<proteinExistence type="predicted"/>
<reference evidence="1" key="1">
    <citation type="journal article" date="2021" name="Proc. Natl. Acad. Sci. U.S.A.">
        <title>A Catalog of Tens of Thousands of Viruses from Human Metagenomes Reveals Hidden Associations with Chronic Diseases.</title>
        <authorList>
            <person name="Tisza M.J."/>
            <person name="Buck C.B."/>
        </authorList>
    </citation>
    <scope>NUCLEOTIDE SEQUENCE</scope>
    <source>
        <strain evidence="1">CtkkB9</strain>
    </source>
</reference>
<evidence type="ECO:0000313" key="1">
    <source>
        <dbReference type="EMBL" id="DAF87604.1"/>
    </source>
</evidence>
<organism evidence="1">
    <name type="scientific">Siphoviridae sp. ctkkB9</name>
    <dbReference type="NCBI Taxonomy" id="2825644"/>
    <lineage>
        <taxon>Viruses</taxon>
        <taxon>Duplodnaviria</taxon>
        <taxon>Heunggongvirae</taxon>
        <taxon>Uroviricota</taxon>
        <taxon>Caudoviricetes</taxon>
    </lineage>
</organism>
<dbReference type="EMBL" id="BK015964">
    <property type="protein sequence ID" value="DAF87604.1"/>
    <property type="molecule type" value="Genomic_DNA"/>
</dbReference>
<protein>
    <submittedName>
        <fullName evidence="1">Uncharacterized protein</fullName>
    </submittedName>
</protein>
<accession>A0A8S5TZH0</accession>
<name>A0A8S5TZH0_9CAUD</name>
<sequence>MPLWYHVAKCCKVLQTSNLNRIFRQLHMINRTVMPTIHRSPVSMEFVPNLFPCQIMNITVTQHHAFIRISHFINNLTDLLLQIHQLSNFGMDFILQIHNLIQASDKRSIIASRSHNTVDIVSWGRNAACHFTQTLYFLQI</sequence>